<proteinExistence type="predicted"/>
<dbReference type="InterPro" id="IPR001647">
    <property type="entry name" value="HTH_TetR"/>
</dbReference>
<comment type="caution">
    <text evidence="6">The sequence shown here is derived from an EMBL/GenBank/DDBJ whole genome shotgun (WGS) entry which is preliminary data.</text>
</comment>
<dbReference type="InterPro" id="IPR009057">
    <property type="entry name" value="Homeodomain-like_sf"/>
</dbReference>
<keyword evidence="7" id="KW-1185">Reference proteome</keyword>
<dbReference type="PANTHER" id="PTHR30055">
    <property type="entry name" value="HTH-TYPE TRANSCRIPTIONAL REGULATOR RUTR"/>
    <property type="match status" value="1"/>
</dbReference>
<keyword evidence="3" id="KW-0804">Transcription</keyword>
<dbReference type="Pfam" id="PF00440">
    <property type="entry name" value="TetR_N"/>
    <property type="match status" value="1"/>
</dbReference>
<evidence type="ECO:0000256" key="3">
    <source>
        <dbReference type="ARBA" id="ARBA00023163"/>
    </source>
</evidence>
<dbReference type="EMBL" id="JBHPON010000002">
    <property type="protein sequence ID" value="MFC6036094.1"/>
    <property type="molecule type" value="Genomic_DNA"/>
</dbReference>
<evidence type="ECO:0000313" key="7">
    <source>
        <dbReference type="Proteomes" id="UP001596116"/>
    </source>
</evidence>
<name>A0ABW1KX47_9PROT</name>
<feature type="domain" description="HTH tetR-type" evidence="5">
    <location>
        <begin position="18"/>
        <end position="78"/>
    </location>
</feature>
<dbReference type="SUPFAM" id="SSF46689">
    <property type="entry name" value="Homeodomain-like"/>
    <property type="match status" value="1"/>
</dbReference>
<evidence type="ECO:0000313" key="6">
    <source>
        <dbReference type="EMBL" id="MFC6036094.1"/>
    </source>
</evidence>
<evidence type="ECO:0000256" key="4">
    <source>
        <dbReference type="PROSITE-ProRule" id="PRU00335"/>
    </source>
</evidence>
<gene>
    <name evidence="6" type="ORF">ACFMB1_11095</name>
</gene>
<dbReference type="PRINTS" id="PR00455">
    <property type="entry name" value="HTHTETR"/>
</dbReference>
<organism evidence="6 7">
    <name type="scientific">Hyphococcus aureus</name>
    <dbReference type="NCBI Taxonomy" id="2666033"/>
    <lineage>
        <taxon>Bacteria</taxon>
        <taxon>Pseudomonadati</taxon>
        <taxon>Pseudomonadota</taxon>
        <taxon>Alphaproteobacteria</taxon>
        <taxon>Parvularculales</taxon>
        <taxon>Parvularculaceae</taxon>
        <taxon>Hyphococcus</taxon>
    </lineage>
</organism>
<evidence type="ECO:0000259" key="5">
    <source>
        <dbReference type="PROSITE" id="PS50977"/>
    </source>
</evidence>
<dbReference type="InterPro" id="IPR050109">
    <property type="entry name" value="HTH-type_TetR-like_transc_reg"/>
</dbReference>
<accession>A0ABW1KX47</accession>
<dbReference type="RefSeq" id="WP_379882678.1">
    <property type="nucleotide sequence ID" value="NZ_JBHPON010000002.1"/>
</dbReference>
<feature type="DNA-binding region" description="H-T-H motif" evidence="4">
    <location>
        <begin position="41"/>
        <end position="60"/>
    </location>
</feature>
<sequence>MREKTGLKDVEGVTEGASGAKARIERAALGLFCASGVDAVTTREMAAASGVSEGALYRHYPSKESLAETMFFAIHARLAREVTAAAQGARGIEAKARAIVGAYVRVADEDWTLFSYHLLTTHRFLPYADKSARARELNIVAIVEDVIAAAAAAKEIPEGDASLKAASALGVVLQAALHKIYGRVTGKLAAHEDALSRAVIAVLKS</sequence>
<dbReference type="PANTHER" id="PTHR30055:SF234">
    <property type="entry name" value="HTH-TYPE TRANSCRIPTIONAL REGULATOR BETI"/>
    <property type="match status" value="1"/>
</dbReference>
<dbReference type="Proteomes" id="UP001596116">
    <property type="component" value="Unassembled WGS sequence"/>
</dbReference>
<evidence type="ECO:0000256" key="1">
    <source>
        <dbReference type="ARBA" id="ARBA00023015"/>
    </source>
</evidence>
<keyword evidence="2 4" id="KW-0238">DNA-binding</keyword>
<evidence type="ECO:0000256" key="2">
    <source>
        <dbReference type="ARBA" id="ARBA00023125"/>
    </source>
</evidence>
<dbReference type="Gene3D" id="1.10.357.10">
    <property type="entry name" value="Tetracycline Repressor, domain 2"/>
    <property type="match status" value="1"/>
</dbReference>
<reference evidence="6 7" key="1">
    <citation type="submission" date="2024-09" db="EMBL/GenBank/DDBJ databases">
        <authorList>
            <person name="Zhang Z.-H."/>
        </authorList>
    </citation>
    <scope>NUCLEOTIDE SEQUENCE [LARGE SCALE GENOMIC DNA]</scope>
    <source>
        <strain evidence="6 7">HHTR114</strain>
    </source>
</reference>
<keyword evidence="1" id="KW-0805">Transcription regulation</keyword>
<dbReference type="PROSITE" id="PS50977">
    <property type="entry name" value="HTH_TETR_2"/>
    <property type="match status" value="1"/>
</dbReference>
<protein>
    <submittedName>
        <fullName evidence="6">TetR/AcrR family transcriptional regulator</fullName>
    </submittedName>
</protein>